<evidence type="ECO:0000259" key="2">
    <source>
        <dbReference type="Pfam" id="PF02525"/>
    </source>
</evidence>
<dbReference type="Gene3D" id="3.40.50.360">
    <property type="match status" value="1"/>
</dbReference>
<gene>
    <name evidence="3" type="ORF">SS50377_19222</name>
    <name evidence="4" type="ORF">SS50377_26649</name>
</gene>
<dbReference type="EMBL" id="AUWU02000006">
    <property type="protein sequence ID" value="KAH0572439.1"/>
    <property type="molecule type" value="Genomic_DNA"/>
</dbReference>
<dbReference type="OrthoDB" id="26889at2759"/>
<reference evidence="4" key="2">
    <citation type="submission" date="2020-12" db="EMBL/GenBank/DDBJ databases">
        <title>New Spironucleus salmonicida genome in near-complete chromosomes.</title>
        <authorList>
            <person name="Xu F."/>
            <person name="Kurt Z."/>
            <person name="Jimenez-Gonzalez A."/>
            <person name="Astvaldsson A."/>
            <person name="Andersson J.O."/>
            <person name="Svard S.G."/>
        </authorList>
    </citation>
    <scope>NUCLEOTIDE SEQUENCE</scope>
    <source>
        <strain evidence="4">ATCC 50377</strain>
    </source>
</reference>
<feature type="domain" description="Flavodoxin-like fold" evidence="2">
    <location>
        <begin position="1"/>
        <end position="149"/>
    </location>
</feature>
<protein>
    <submittedName>
        <fullName evidence="3">NADPH oxidoreductase</fullName>
    </submittedName>
</protein>
<accession>V6LLE0</accession>
<keyword evidence="1" id="KW-0560">Oxidoreductase</keyword>
<dbReference type="Proteomes" id="UP000018208">
    <property type="component" value="Unassembled WGS sequence"/>
</dbReference>
<keyword evidence="5" id="KW-1185">Reference proteome</keyword>
<dbReference type="AlphaFoldDB" id="V6LLE0"/>
<name>V6LLE0_9EUKA</name>
<dbReference type="InterPro" id="IPR003680">
    <property type="entry name" value="Flavodoxin_fold"/>
</dbReference>
<dbReference type="InterPro" id="IPR046980">
    <property type="entry name" value="KefG/KefF"/>
</dbReference>
<evidence type="ECO:0000313" key="3">
    <source>
        <dbReference type="EMBL" id="EST41494.1"/>
    </source>
</evidence>
<dbReference type="EMBL" id="KI546170">
    <property type="protein sequence ID" value="EST41494.1"/>
    <property type="molecule type" value="Genomic_DNA"/>
</dbReference>
<dbReference type="VEuPathDB" id="GiardiaDB:SS50377_26649"/>
<dbReference type="GO" id="GO:0003955">
    <property type="term" value="F:NAD(P)H dehydrogenase (quinone) activity"/>
    <property type="evidence" value="ECO:0007669"/>
    <property type="project" value="TreeGrafter"/>
</dbReference>
<dbReference type="PANTHER" id="PTHR47307">
    <property type="entry name" value="GLUTATHIONE-REGULATED POTASSIUM-EFFLUX SYSTEM ANCILLARY PROTEIN KEFG"/>
    <property type="match status" value="1"/>
</dbReference>
<sequence>MKTLIYFMHPEAEKSVRGRQILDTLKFKTNITIRELSTIYKKRPSFTPEEIKAEQEIILQHDRMIFMYPMFWYNMPAYGRTFLDNLFTVGFAYIEGAETNAKLEGKKFKCIATLGATSEFFVAESLGTPEMIQCQMKALCLFTGMKYEGSDFYFAEDGDEKVAKICAAFD</sequence>
<dbReference type="GO" id="GO:0009055">
    <property type="term" value="F:electron transfer activity"/>
    <property type="evidence" value="ECO:0007669"/>
    <property type="project" value="TreeGrafter"/>
</dbReference>
<organism evidence="3">
    <name type="scientific">Spironucleus salmonicida</name>
    <dbReference type="NCBI Taxonomy" id="348837"/>
    <lineage>
        <taxon>Eukaryota</taxon>
        <taxon>Metamonada</taxon>
        <taxon>Diplomonadida</taxon>
        <taxon>Hexamitidae</taxon>
        <taxon>Hexamitinae</taxon>
        <taxon>Spironucleus</taxon>
    </lineage>
</organism>
<proteinExistence type="predicted"/>
<evidence type="ECO:0000313" key="5">
    <source>
        <dbReference type="Proteomes" id="UP000018208"/>
    </source>
</evidence>
<dbReference type="PANTHER" id="PTHR47307:SF1">
    <property type="entry name" value="GLUTATHIONE-REGULATED POTASSIUM-EFFLUX SYSTEM ANCILLARY PROTEIN KEFG"/>
    <property type="match status" value="1"/>
</dbReference>
<dbReference type="Pfam" id="PF02525">
    <property type="entry name" value="Flavodoxin_2"/>
    <property type="match status" value="1"/>
</dbReference>
<dbReference type="SUPFAM" id="SSF52218">
    <property type="entry name" value="Flavoproteins"/>
    <property type="match status" value="1"/>
</dbReference>
<evidence type="ECO:0000256" key="1">
    <source>
        <dbReference type="ARBA" id="ARBA00023002"/>
    </source>
</evidence>
<dbReference type="InterPro" id="IPR029039">
    <property type="entry name" value="Flavoprotein-like_sf"/>
</dbReference>
<dbReference type="GO" id="GO:0010181">
    <property type="term" value="F:FMN binding"/>
    <property type="evidence" value="ECO:0007669"/>
    <property type="project" value="TreeGrafter"/>
</dbReference>
<evidence type="ECO:0000313" key="4">
    <source>
        <dbReference type="EMBL" id="KAH0572439.1"/>
    </source>
</evidence>
<reference evidence="3 4" key="1">
    <citation type="journal article" date="2014" name="PLoS Genet.">
        <title>The Genome of Spironucleus salmonicida Highlights a Fish Pathogen Adapted to Fluctuating Environments.</title>
        <authorList>
            <person name="Xu F."/>
            <person name="Jerlstrom-Hultqvist J."/>
            <person name="Einarsson E."/>
            <person name="Astvaldsson A."/>
            <person name="Svard S.G."/>
            <person name="Andersson J.O."/>
        </authorList>
    </citation>
    <scope>NUCLEOTIDE SEQUENCE</scope>
    <source>
        <strain evidence="4">ATCC 50377</strain>
    </source>
</reference>